<dbReference type="Proteomes" id="UP001159363">
    <property type="component" value="Chromosome 10"/>
</dbReference>
<protein>
    <recommendedName>
        <fullName evidence="1">DUF7869 domain-containing protein</fullName>
    </recommendedName>
</protein>
<dbReference type="Pfam" id="PF25273">
    <property type="entry name" value="DUF7869"/>
    <property type="match status" value="1"/>
</dbReference>
<dbReference type="EMBL" id="JARBHB010000011">
    <property type="protein sequence ID" value="KAJ8873215.1"/>
    <property type="molecule type" value="Genomic_DNA"/>
</dbReference>
<dbReference type="InterPro" id="IPR057191">
    <property type="entry name" value="DUF7869"/>
</dbReference>
<gene>
    <name evidence="2" type="ORF">PR048_026848</name>
</gene>
<organism evidence="2 3">
    <name type="scientific">Dryococelus australis</name>
    <dbReference type="NCBI Taxonomy" id="614101"/>
    <lineage>
        <taxon>Eukaryota</taxon>
        <taxon>Metazoa</taxon>
        <taxon>Ecdysozoa</taxon>
        <taxon>Arthropoda</taxon>
        <taxon>Hexapoda</taxon>
        <taxon>Insecta</taxon>
        <taxon>Pterygota</taxon>
        <taxon>Neoptera</taxon>
        <taxon>Polyneoptera</taxon>
        <taxon>Phasmatodea</taxon>
        <taxon>Verophasmatodea</taxon>
        <taxon>Anareolatae</taxon>
        <taxon>Phasmatidae</taxon>
        <taxon>Eurycanthinae</taxon>
        <taxon>Dryococelus</taxon>
    </lineage>
</organism>
<comment type="caution">
    <text evidence="2">The sequence shown here is derived from an EMBL/GenBank/DDBJ whole genome shotgun (WGS) entry which is preliminary data.</text>
</comment>
<evidence type="ECO:0000313" key="2">
    <source>
        <dbReference type="EMBL" id="KAJ8873215.1"/>
    </source>
</evidence>
<accession>A0ABQ9GMH8</accession>
<name>A0ABQ9GMH8_9NEOP</name>
<evidence type="ECO:0000259" key="1">
    <source>
        <dbReference type="Pfam" id="PF25273"/>
    </source>
</evidence>
<sequence length="115" mass="13685">MLDLQKCLARPLLTNGDSFYLRKHWTVIEERNEMASGIFEWAMQELRKSYIEVITVWSDHCAGQNRNGMTIACYLWLLHTFKPLKVIYHKYPLKGHTHMDVDIIHIMNTHTHIYI</sequence>
<feature type="domain" description="DUF7869" evidence="1">
    <location>
        <begin position="45"/>
        <end position="103"/>
    </location>
</feature>
<evidence type="ECO:0000313" key="3">
    <source>
        <dbReference type="Proteomes" id="UP001159363"/>
    </source>
</evidence>
<proteinExistence type="predicted"/>
<keyword evidence="3" id="KW-1185">Reference proteome</keyword>
<reference evidence="2 3" key="1">
    <citation type="submission" date="2023-02" db="EMBL/GenBank/DDBJ databases">
        <title>LHISI_Scaffold_Assembly.</title>
        <authorList>
            <person name="Stuart O.P."/>
            <person name="Cleave R."/>
            <person name="Magrath M.J.L."/>
            <person name="Mikheyev A.S."/>
        </authorList>
    </citation>
    <scope>NUCLEOTIDE SEQUENCE [LARGE SCALE GENOMIC DNA]</scope>
    <source>
        <strain evidence="2">Daus_M_001</strain>
        <tissue evidence="2">Leg muscle</tissue>
    </source>
</reference>